<dbReference type="InterPro" id="IPR007581">
    <property type="entry name" value="Endonuclease-V"/>
</dbReference>
<dbReference type="Pfam" id="PF04493">
    <property type="entry name" value="Endonuclease_5"/>
    <property type="match status" value="1"/>
</dbReference>
<dbReference type="Proteomes" id="UP000694404">
    <property type="component" value="Unplaced"/>
</dbReference>
<accession>A0A8C0H9U8</accession>
<dbReference type="GO" id="GO:0006281">
    <property type="term" value="P:DNA repair"/>
    <property type="evidence" value="ECO:0007669"/>
    <property type="project" value="InterPro"/>
</dbReference>
<keyword evidence="5" id="KW-0378">Hydrolase</keyword>
<organism evidence="6 7">
    <name type="scientific">Chelonoidis abingdonii</name>
    <name type="common">Abingdon island giant tortoise</name>
    <name type="synonym">Testudo abingdonii</name>
    <dbReference type="NCBI Taxonomy" id="106734"/>
    <lineage>
        <taxon>Eukaryota</taxon>
        <taxon>Metazoa</taxon>
        <taxon>Chordata</taxon>
        <taxon>Craniata</taxon>
        <taxon>Vertebrata</taxon>
        <taxon>Euteleostomi</taxon>
        <taxon>Archelosauria</taxon>
        <taxon>Testudinata</taxon>
        <taxon>Testudines</taxon>
        <taxon>Cryptodira</taxon>
        <taxon>Durocryptodira</taxon>
        <taxon>Testudinoidea</taxon>
        <taxon>Testudinidae</taxon>
        <taxon>Chelonoidis</taxon>
    </lineage>
</organism>
<dbReference type="GO" id="GO:0016891">
    <property type="term" value="F:RNA endonuclease activity producing 5'-phosphomonoesters, hydrolytic mechanism"/>
    <property type="evidence" value="ECO:0007669"/>
    <property type="project" value="TreeGrafter"/>
</dbReference>
<evidence type="ECO:0000256" key="2">
    <source>
        <dbReference type="ARBA" id="ARBA00022490"/>
    </source>
</evidence>
<dbReference type="GO" id="GO:0005737">
    <property type="term" value="C:cytoplasm"/>
    <property type="evidence" value="ECO:0007669"/>
    <property type="project" value="UniProtKB-SubCell"/>
</dbReference>
<dbReference type="Ensembl" id="ENSCABT00000020691.1">
    <property type="protein sequence ID" value="ENSCABP00000018888.1"/>
    <property type="gene ID" value="ENSCABG00000013956.1"/>
</dbReference>
<evidence type="ECO:0000313" key="7">
    <source>
        <dbReference type="Proteomes" id="UP000694404"/>
    </source>
</evidence>
<dbReference type="GO" id="GO:0005730">
    <property type="term" value="C:nucleolus"/>
    <property type="evidence" value="ECO:0007669"/>
    <property type="project" value="TreeGrafter"/>
</dbReference>
<evidence type="ECO:0000313" key="6">
    <source>
        <dbReference type="Ensembl" id="ENSCABP00000018888.1"/>
    </source>
</evidence>
<reference evidence="6" key="1">
    <citation type="submission" date="2025-08" db="UniProtKB">
        <authorList>
            <consortium name="Ensembl"/>
        </authorList>
    </citation>
    <scope>IDENTIFICATION</scope>
</reference>
<keyword evidence="7" id="KW-1185">Reference proteome</keyword>
<dbReference type="GO" id="GO:0003727">
    <property type="term" value="F:single-stranded RNA binding"/>
    <property type="evidence" value="ECO:0007669"/>
    <property type="project" value="TreeGrafter"/>
</dbReference>
<comment type="subcellular location">
    <subcellularLocation>
        <location evidence="1">Cytoplasm</location>
    </subcellularLocation>
</comment>
<evidence type="ECO:0000256" key="3">
    <source>
        <dbReference type="ARBA" id="ARBA00022722"/>
    </source>
</evidence>
<reference evidence="6" key="2">
    <citation type="submission" date="2025-09" db="UniProtKB">
        <authorList>
            <consortium name="Ensembl"/>
        </authorList>
    </citation>
    <scope>IDENTIFICATION</scope>
</reference>
<keyword evidence="2" id="KW-0963">Cytoplasm</keyword>
<dbReference type="GeneTree" id="ENSGT00940000176115"/>
<dbReference type="PANTHER" id="PTHR28511:SF1">
    <property type="entry name" value="ENDONUCLEASE V"/>
    <property type="match status" value="1"/>
</dbReference>
<sequence>MCALRSYDKSTKPIYVSVGHRTCLESAVRLVQSCCRYRIPEPIRQVRRQGQLGDGEPRLSWETWPVREGVTGTLSIRLLHLGLPPVSASPGSAALQTEVVRWYCDIF</sequence>
<keyword evidence="3" id="KW-0540">Nuclease</keyword>
<evidence type="ECO:0000256" key="1">
    <source>
        <dbReference type="ARBA" id="ARBA00004496"/>
    </source>
</evidence>
<dbReference type="Gene3D" id="3.30.2170.10">
    <property type="entry name" value="archaeoglobus fulgidus dsm 4304 superfamily"/>
    <property type="match status" value="1"/>
</dbReference>
<dbReference type="PANTHER" id="PTHR28511">
    <property type="entry name" value="ENDONUCLEASE V"/>
    <property type="match status" value="1"/>
</dbReference>
<protein>
    <recommendedName>
        <fullName evidence="8">Endonuclease V</fullName>
    </recommendedName>
</protein>
<evidence type="ECO:0000256" key="5">
    <source>
        <dbReference type="ARBA" id="ARBA00022801"/>
    </source>
</evidence>
<name>A0A8C0H9U8_CHEAB</name>
<proteinExistence type="predicted"/>
<evidence type="ECO:0000256" key="4">
    <source>
        <dbReference type="ARBA" id="ARBA00022759"/>
    </source>
</evidence>
<evidence type="ECO:0008006" key="8">
    <source>
        <dbReference type="Google" id="ProtNLM"/>
    </source>
</evidence>
<dbReference type="AlphaFoldDB" id="A0A8C0H9U8"/>
<keyword evidence="4" id="KW-0255">Endonuclease</keyword>